<name>A0A9P7KE94_9AGAR</name>
<gene>
    <name evidence="1" type="ORF">DXG03_004378</name>
</gene>
<reference evidence="1" key="1">
    <citation type="submission" date="2020-07" db="EMBL/GenBank/DDBJ databases">
        <authorList>
            <person name="Nieuwenhuis M."/>
            <person name="Van De Peppel L.J.J."/>
        </authorList>
    </citation>
    <scope>NUCLEOTIDE SEQUENCE</scope>
    <source>
        <strain evidence="1">AP01</strain>
        <tissue evidence="1">Mycelium</tissue>
    </source>
</reference>
<dbReference type="OrthoDB" id="508139at2759"/>
<dbReference type="AlphaFoldDB" id="A0A9P7KE94"/>
<evidence type="ECO:0000313" key="2">
    <source>
        <dbReference type="Proteomes" id="UP000775547"/>
    </source>
</evidence>
<reference evidence="1" key="2">
    <citation type="submission" date="2021-10" db="EMBL/GenBank/DDBJ databases">
        <title>Phylogenomics reveals ancestral predisposition of the termite-cultivated fungus Termitomyces towards a domesticated lifestyle.</title>
        <authorList>
            <person name="Auxier B."/>
            <person name="Grum-Grzhimaylo A."/>
            <person name="Cardenas M.E."/>
            <person name="Lodge J.D."/>
            <person name="Laessoe T."/>
            <person name="Pedersen O."/>
            <person name="Smith M.E."/>
            <person name="Kuyper T.W."/>
            <person name="Franco-Molano E.A."/>
            <person name="Baroni T.J."/>
            <person name="Aanen D.K."/>
        </authorList>
    </citation>
    <scope>NUCLEOTIDE SEQUENCE</scope>
    <source>
        <strain evidence="1">AP01</strain>
        <tissue evidence="1">Mycelium</tissue>
    </source>
</reference>
<dbReference type="Proteomes" id="UP000775547">
    <property type="component" value="Unassembled WGS sequence"/>
</dbReference>
<protein>
    <submittedName>
        <fullName evidence="1">Uncharacterized protein</fullName>
    </submittedName>
</protein>
<keyword evidence="2" id="KW-1185">Reference proteome</keyword>
<proteinExistence type="predicted"/>
<sequence>MSSFRLNDCTVQITTKCDQEYQYPHVFTDIFVNASLPGLGSIASMQAVKIHRPARGSHSFHAVMDYRSQELYEFSRHMFDRKGHLSLSLLHYGAERGTGGWGKELNSGEIIHVTNVSVDEQLIEHLMLNKRTSLRAGPCSLVLTSSARSASADLAAQNFLDILAKSCHPSCLIAVSADATDSAEEQRRHLADHPLHSAIVDIEGPEIAEIIKTHYRNDSSSIRGKDGAGMTPIHRALGIANICATLTLLGLGITPDDLRNADNPEGVTPLECLERFMESDPDFSYTMLRHTNGHTEDQLTYEFLVKGVLGMPLITQNRGLY</sequence>
<comment type="caution">
    <text evidence="1">The sequence shown here is derived from an EMBL/GenBank/DDBJ whole genome shotgun (WGS) entry which is preliminary data.</text>
</comment>
<evidence type="ECO:0000313" key="1">
    <source>
        <dbReference type="EMBL" id="KAG5646139.1"/>
    </source>
</evidence>
<accession>A0A9P7KE94</accession>
<dbReference type="EMBL" id="JABCKV010000026">
    <property type="protein sequence ID" value="KAG5646139.1"/>
    <property type="molecule type" value="Genomic_DNA"/>
</dbReference>
<organism evidence="1 2">
    <name type="scientific">Asterophora parasitica</name>
    <dbReference type="NCBI Taxonomy" id="117018"/>
    <lineage>
        <taxon>Eukaryota</taxon>
        <taxon>Fungi</taxon>
        <taxon>Dikarya</taxon>
        <taxon>Basidiomycota</taxon>
        <taxon>Agaricomycotina</taxon>
        <taxon>Agaricomycetes</taxon>
        <taxon>Agaricomycetidae</taxon>
        <taxon>Agaricales</taxon>
        <taxon>Tricholomatineae</taxon>
        <taxon>Lyophyllaceae</taxon>
        <taxon>Asterophora</taxon>
    </lineage>
</organism>